<name>A0A8S9I5U3_BRACR</name>
<dbReference type="InterPro" id="IPR016656">
    <property type="entry name" value="TFIIE-bsu"/>
</dbReference>
<dbReference type="Pfam" id="PF18121">
    <property type="entry name" value="TFA2_Winged_2"/>
    <property type="match status" value="1"/>
</dbReference>
<feature type="compositionally biased region" description="Polar residues" evidence="1">
    <location>
        <begin position="150"/>
        <end position="159"/>
    </location>
</feature>
<comment type="caution">
    <text evidence="3">The sequence shown here is derived from an EMBL/GenBank/DDBJ whole genome shotgun (WGS) entry which is preliminary data.</text>
</comment>
<feature type="region of interest" description="Disordered" evidence="1">
    <location>
        <begin position="116"/>
        <end position="159"/>
    </location>
</feature>
<dbReference type="PANTHER" id="PTHR12716">
    <property type="entry name" value="TRANSCRIPTION INITIATION FACTOR IIE, BETA SUBUNIT"/>
    <property type="match status" value="1"/>
</dbReference>
<evidence type="ECO:0000313" key="3">
    <source>
        <dbReference type="EMBL" id="KAF2564985.1"/>
    </source>
</evidence>
<evidence type="ECO:0000259" key="2">
    <source>
        <dbReference type="Pfam" id="PF18121"/>
    </source>
</evidence>
<dbReference type="GO" id="GO:0005673">
    <property type="term" value="C:transcription factor TFIIE complex"/>
    <property type="evidence" value="ECO:0007669"/>
    <property type="project" value="InterPro"/>
</dbReference>
<feature type="domain" description="TFA2 Winged helix" evidence="2">
    <location>
        <begin position="9"/>
        <end position="66"/>
    </location>
</feature>
<dbReference type="PANTHER" id="PTHR12716:SF8">
    <property type="entry name" value="TRANSCRIPTION INITIATION FACTOR IIE SUBUNIT BETA"/>
    <property type="match status" value="1"/>
</dbReference>
<dbReference type="GO" id="GO:0001097">
    <property type="term" value="F:TFIIH-class transcription factor complex binding"/>
    <property type="evidence" value="ECO:0007669"/>
    <property type="project" value="TreeGrafter"/>
</dbReference>
<evidence type="ECO:0000256" key="1">
    <source>
        <dbReference type="SAM" id="MobiDB-lite"/>
    </source>
</evidence>
<proteinExistence type="predicted"/>
<organism evidence="3">
    <name type="scientific">Brassica cretica</name>
    <name type="common">Mustard</name>
    <dbReference type="NCBI Taxonomy" id="69181"/>
    <lineage>
        <taxon>Eukaryota</taxon>
        <taxon>Viridiplantae</taxon>
        <taxon>Streptophyta</taxon>
        <taxon>Embryophyta</taxon>
        <taxon>Tracheophyta</taxon>
        <taxon>Spermatophyta</taxon>
        <taxon>Magnoliopsida</taxon>
        <taxon>eudicotyledons</taxon>
        <taxon>Gunneridae</taxon>
        <taxon>Pentapetalae</taxon>
        <taxon>rosids</taxon>
        <taxon>malvids</taxon>
        <taxon>Brassicales</taxon>
        <taxon>Brassicaceae</taxon>
        <taxon>Brassiceae</taxon>
        <taxon>Brassica</taxon>
    </lineage>
</organism>
<dbReference type="InterPro" id="IPR040501">
    <property type="entry name" value="TFA2_Winged_2"/>
</dbReference>
<dbReference type="GO" id="GO:0006367">
    <property type="term" value="P:transcription initiation at RNA polymerase II promoter"/>
    <property type="evidence" value="ECO:0007669"/>
    <property type="project" value="InterPro"/>
</dbReference>
<dbReference type="EMBL" id="QGKY02001250">
    <property type="protein sequence ID" value="KAF2564985.1"/>
    <property type="molecule type" value="Genomic_DNA"/>
</dbReference>
<gene>
    <name evidence="3" type="ORF">F2Q70_00017235</name>
</gene>
<sequence length="159" mass="17975">MSQAKHDVKDKNQLLSLIKKYPAGIAAVDLKDAYPNVMDDLQALKASKHIWFLSNADSQEDIAYPNDFKGQIEVDDEFKSLFRDIDIPSDLLDVEKELQKIGLKPVMNTAQRRAAAQIQGVSNKPKQKKKKQEISKRTKLTNAHLPELFQNLNASSSRN</sequence>
<reference evidence="3" key="1">
    <citation type="submission" date="2019-12" db="EMBL/GenBank/DDBJ databases">
        <title>Genome sequencing and annotation of Brassica cretica.</title>
        <authorList>
            <person name="Studholme D.J."/>
            <person name="Sarris P.F."/>
        </authorList>
    </citation>
    <scope>NUCLEOTIDE SEQUENCE</scope>
    <source>
        <strain evidence="3">PFS-102/07</strain>
        <tissue evidence="3">Leaf</tissue>
    </source>
</reference>
<protein>
    <recommendedName>
        <fullName evidence="2">TFA2 Winged helix domain-containing protein</fullName>
    </recommendedName>
</protein>
<dbReference type="AlphaFoldDB" id="A0A8S9I5U3"/>
<accession>A0A8S9I5U3</accession>